<sequence>MCGRFVDPNLRSAGLDTSWIDAAPFGNWRQRFNVAPTSSVILLGGPERKPLLARWWLIPSWHDGTMADWKATTFNARIEDAALKPSFRQVWRTGRCLIPMRGYYEWTGPKGAKQPHFIQSAGNTETLFAAGLASRWQDLLTCTMMTRAANDDVAAIHHRMPVLLDLEEQEAWLSGSEDPDLGQSARLSHHPVAPFGSRDDGPDLIEPITANAKPT</sequence>
<comment type="caution">
    <text evidence="10">The sequence shown here is derived from an EMBL/GenBank/DDBJ whole genome shotgun (WGS) entry which is preliminary data.</text>
</comment>
<proteinExistence type="inferred from homology"/>
<dbReference type="GO" id="GO:0006508">
    <property type="term" value="P:proteolysis"/>
    <property type="evidence" value="ECO:0007669"/>
    <property type="project" value="UniProtKB-KW"/>
</dbReference>
<name>A0A547PIM0_9RHOB</name>
<evidence type="ECO:0000256" key="4">
    <source>
        <dbReference type="ARBA" id="ARBA00022801"/>
    </source>
</evidence>
<keyword evidence="3" id="KW-0227">DNA damage</keyword>
<dbReference type="Pfam" id="PF02586">
    <property type="entry name" value="SRAP"/>
    <property type="match status" value="1"/>
</dbReference>
<keyword evidence="5" id="KW-0190">Covalent protein-DNA linkage</keyword>
<dbReference type="Proteomes" id="UP000318590">
    <property type="component" value="Unassembled WGS sequence"/>
</dbReference>
<dbReference type="PANTHER" id="PTHR13604">
    <property type="entry name" value="DC12-RELATED"/>
    <property type="match status" value="1"/>
</dbReference>
<dbReference type="AlphaFoldDB" id="A0A547PIM0"/>
<evidence type="ECO:0000313" key="11">
    <source>
        <dbReference type="Proteomes" id="UP000318590"/>
    </source>
</evidence>
<evidence type="ECO:0000256" key="3">
    <source>
        <dbReference type="ARBA" id="ARBA00022763"/>
    </source>
</evidence>
<keyword evidence="4 8" id="KW-0378">Hydrolase</keyword>
<dbReference type="GO" id="GO:0106300">
    <property type="term" value="P:protein-DNA covalent cross-linking repair"/>
    <property type="evidence" value="ECO:0007669"/>
    <property type="project" value="InterPro"/>
</dbReference>
<evidence type="ECO:0000256" key="5">
    <source>
        <dbReference type="ARBA" id="ARBA00023124"/>
    </source>
</evidence>
<dbReference type="GO" id="GO:0016829">
    <property type="term" value="F:lyase activity"/>
    <property type="evidence" value="ECO:0007669"/>
    <property type="project" value="UniProtKB-KW"/>
</dbReference>
<dbReference type="Gene3D" id="3.90.1680.10">
    <property type="entry name" value="SOS response associated peptidase-like"/>
    <property type="match status" value="1"/>
</dbReference>
<keyword evidence="2 8" id="KW-0645">Protease</keyword>
<keyword evidence="7" id="KW-0456">Lyase</keyword>
<organism evidence="10 11">
    <name type="scientific">Palleronia caenipelagi</name>
    <dbReference type="NCBI Taxonomy" id="2489174"/>
    <lineage>
        <taxon>Bacteria</taxon>
        <taxon>Pseudomonadati</taxon>
        <taxon>Pseudomonadota</taxon>
        <taxon>Alphaproteobacteria</taxon>
        <taxon>Rhodobacterales</taxon>
        <taxon>Roseobacteraceae</taxon>
        <taxon>Palleronia</taxon>
    </lineage>
</organism>
<evidence type="ECO:0000256" key="9">
    <source>
        <dbReference type="SAM" id="MobiDB-lite"/>
    </source>
</evidence>
<comment type="similarity">
    <text evidence="1 8">Belongs to the SOS response-associated peptidase family.</text>
</comment>
<dbReference type="SUPFAM" id="SSF143081">
    <property type="entry name" value="BB1717-like"/>
    <property type="match status" value="1"/>
</dbReference>
<dbReference type="InterPro" id="IPR036590">
    <property type="entry name" value="SRAP-like"/>
</dbReference>
<accession>A0A547PIM0</accession>
<protein>
    <recommendedName>
        <fullName evidence="8">Abasic site processing protein</fullName>
        <ecNumber evidence="8">3.4.-.-</ecNumber>
    </recommendedName>
</protein>
<dbReference type="GO" id="GO:0003697">
    <property type="term" value="F:single-stranded DNA binding"/>
    <property type="evidence" value="ECO:0007669"/>
    <property type="project" value="InterPro"/>
</dbReference>
<dbReference type="OrthoDB" id="9782620at2"/>
<evidence type="ECO:0000256" key="8">
    <source>
        <dbReference type="RuleBase" id="RU364100"/>
    </source>
</evidence>
<dbReference type="EC" id="3.4.-.-" evidence="8"/>
<evidence type="ECO:0000256" key="6">
    <source>
        <dbReference type="ARBA" id="ARBA00023125"/>
    </source>
</evidence>
<gene>
    <name evidence="10" type="ORF">FEV53_19670</name>
</gene>
<reference evidence="10 11" key="1">
    <citation type="submission" date="2019-06" db="EMBL/GenBank/DDBJ databases">
        <title>Paenimaribius caenipelagi gen. nov., sp. nov., isolated from a tidal flat.</title>
        <authorList>
            <person name="Yoon J.-H."/>
        </authorList>
    </citation>
    <scope>NUCLEOTIDE SEQUENCE [LARGE SCALE GENOMIC DNA]</scope>
    <source>
        <strain evidence="10 11">JBTF-M29</strain>
    </source>
</reference>
<evidence type="ECO:0000256" key="1">
    <source>
        <dbReference type="ARBA" id="ARBA00008136"/>
    </source>
</evidence>
<evidence type="ECO:0000256" key="2">
    <source>
        <dbReference type="ARBA" id="ARBA00022670"/>
    </source>
</evidence>
<evidence type="ECO:0000313" key="10">
    <source>
        <dbReference type="EMBL" id="TRD13988.1"/>
    </source>
</evidence>
<dbReference type="RefSeq" id="WP_142836345.1">
    <property type="nucleotide sequence ID" value="NZ_VFSV01000096.1"/>
</dbReference>
<dbReference type="InterPro" id="IPR003738">
    <property type="entry name" value="SRAP"/>
</dbReference>
<dbReference type="PANTHER" id="PTHR13604:SF0">
    <property type="entry name" value="ABASIC SITE PROCESSING PROTEIN HMCES"/>
    <property type="match status" value="1"/>
</dbReference>
<keyword evidence="6" id="KW-0238">DNA-binding</keyword>
<dbReference type="EMBL" id="VFSV01000096">
    <property type="protein sequence ID" value="TRD13988.1"/>
    <property type="molecule type" value="Genomic_DNA"/>
</dbReference>
<feature type="region of interest" description="Disordered" evidence="9">
    <location>
        <begin position="174"/>
        <end position="215"/>
    </location>
</feature>
<dbReference type="GO" id="GO:0008233">
    <property type="term" value="F:peptidase activity"/>
    <property type="evidence" value="ECO:0007669"/>
    <property type="project" value="UniProtKB-KW"/>
</dbReference>
<keyword evidence="11" id="KW-1185">Reference proteome</keyword>
<evidence type="ECO:0000256" key="7">
    <source>
        <dbReference type="ARBA" id="ARBA00023239"/>
    </source>
</evidence>